<keyword evidence="1" id="KW-1133">Transmembrane helix</keyword>
<dbReference type="OrthoDB" id="6381660at2759"/>
<dbReference type="SUPFAM" id="SSF49265">
    <property type="entry name" value="Fibronectin type III"/>
    <property type="match status" value="2"/>
</dbReference>
<evidence type="ECO:0000256" key="1">
    <source>
        <dbReference type="SAM" id="Phobius"/>
    </source>
</evidence>
<dbReference type="VEuPathDB" id="VectorBase:LDEU006466"/>
<name>A0A443SDI1_9ACAR</name>
<keyword evidence="2" id="KW-0675">Receptor</keyword>
<sequence>MSPNERPVENATCESIDLKVICKWQKKKNFVPIDFTGICGNPSLPSEWFVNNENITDVSATWKLSPKRTARTVILQIYFKKDNGNSMVSFSFESIDIMKLSQIKNFAVERKNAWKLNLYWNRSKNIFPLKSSSHANIVHELEYNIVHSKIVKYINISSTNETLHYQLSKDIIPCTKYEIRIRYVIADKYNGKWSKWSPWSATVSSETEKDYPHPPTLHNDAFEVQVVDDHKQNMLVYWKKLTSEQKFCSFKYFNITVESENGLSKYKADENADSLLIKNLENNKDYSIKIFSMNEVGKSRNYSELQLKKAENIPMKAENINFVKVNDGCNTSVHWTSSQQNITNFTVYWCHISENDACDSDLNSLLVNSTQTSSMICVKGPLKQHKIGVATNTLYASTGIIWKSLSVKSNINIVMYFSILLSLSIIFVSLYKIVHHSYRKCKREYSGNIILPDGLKTIPEIKENCEKEEQSLLQMTKCRKVSDSQTIDSGYVDESNKSEEKVALVNLCPSVQSNEECHEDIDIKLKVNDEIVTNNENITQATRKWNYVNPLKHVKKKVSDNISCDSDESSPQLQTHGLNKVVKNENDALQRLDFTDKKNYINRQSKYDFVGNKFAKAYITVQELMQRRLGESPSTCT</sequence>
<protein>
    <submittedName>
        <fullName evidence="2">Cytokine receptor-like protein</fullName>
    </submittedName>
</protein>
<dbReference type="InterPro" id="IPR013783">
    <property type="entry name" value="Ig-like_fold"/>
</dbReference>
<accession>A0A443SDI1</accession>
<organism evidence="2 3">
    <name type="scientific">Leptotrombidium deliense</name>
    <dbReference type="NCBI Taxonomy" id="299467"/>
    <lineage>
        <taxon>Eukaryota</taxon>
        <taxon>Metazoa</taxon>
        <taxon>Ecdysozoa</taxon>
        <taxon>Arthropoda</taxon>
        <taxon>Chelicerata</taxon>
        <taxon>Arachnida</taxon>
        <taxon>Acari</taxon>
        <taxon>Acariformes</taxon>
        <taxon>Trombidiformes</taxon>
        <taxon>Prostigmata</taxon>
        <taxon>Anystina</taxon>
        <taxon>Parasitengona</taxon>
        <taxon>Trombiculoidea</taxon>
        <taxon>Trombiculidae</taxon>
        <taxon>Leptotrombidium</taxon>
    </lineage>
</organism>
<dbReference type="EMBL" id="NCKV01003558">
    <property type="protein sequence ID" value="RWS25575.1"/>
    <property type="molecule type" value="Genomic_DNA"/>
</dbReference>
<dbReference type="InterPro" id="IPR036116">
    <property type="entry name" value="FN3_sf"/>
</dbReference>
<keyword evidence="3" id="KW-1185">Reference proteome</keyword>
<evidence type="ECO:0000313" key="2">
    <source>
        <dbReference type="EMBL" id="RWS25575.1"/>
    </source>
</evidence>
<comment type="caution">
    <text evidence="2">The sequence shown here is derived from an EMBL/GenBank/DDBJ whole genome shotgun (WGS) entry which is preliminary data.</text>
</comment>
<evidence type="ECO:0000313" key="3">
    <source>
        <dbReference type="Proteomes" id="UP000288716"/>
    </source>
</evidence>
<proteinExistence type="predicted"/>
<dbReference type="Proteomes" id="UP000288716">
    <property type="component" value="Unassembled WGS sequence"/>
</dbReference>
<keyword evidence="1" id="KW-0472">Membrane</keyword>
<reference evidence="2 3" key="1">
    <citation type="journal article" date="2018" name="Gigascience">
        <title>Genomes of trombidid mites reveal novel predicted allergens and laterally-transferred genes associated with secondary metabolism.</title>
        <authorList>
            <person name="Dong X."/>
            <person name="Chaisiri K."/>
            <person name="Xia D."/>
            <person name="Armstrong S.D."/>
            <person name="Fang Y."/>
            <person name="Donnelly M.J."/>
            <person name="Kadowaki T."/>
            <person name="McGarry J.W."/>
            <person name="Darby A.C."/>
            <person name="Makepeace B.L."/>
        </authorList>
    </citation>
    <scope>NUCLEOTIDE SEQUENCE [LARGE SCALE GENOMIC DNA]</scope>
    <source>
        <strain evidence="2">UoL-UT</strain>
    </source>
</reference>
<feature type="transmembrane region" description="Helical" evidence="1">
    <location>
        <begin position="413"/>
        <end position="434"/>
    </location>
</feature>
<dbReference type="STRING" id="299467.A0A443SDI1"/>
<gene>
    <name evidence="2" type="ORF">B4U80_13063</name>
</gene>
<keyword evidence="1" id="KW-0812">Transmembrane</keyword>
<dbReference type="Gene3D" id="2.60.40.10">
    <property type="entry name" value="Immunoglobulins"/>
    <property type="match status" value="2"/>
</dbReference>
<dbReference type="AlphaFoldDB" id="A0A443SDI1"/>